<comment type="caution">
    <text evidence="10">The sequence shown here is derived from an EMBL/GenBank/DDBJ whole genome shotgun (WGS) entry which is preliminary data.</text>
</comment>
<comment type="subcellular location">
    <subcellularLocation>
        <location evidence="1">Membrane</location>
        <topology evidence="1">Lipid-anchor</topology>
    </subcellularLocation>
</comment>
<dbReference type="EMBL" id="JBJIAA010000019">
    <property type="protein sequence ID" value="MFL0252686.1"/>
    <property type="molecule type" value="Genomic_DNA"/>
</dbReference>
<dbReference type="Gene3D" id="3.30.300.210">
    <property type="entry name" value="Nutrient germinant receptor protein C, domain 3"/>
    <property type="match status" value="1"/>
</dbReference>
<dbReference type="InterPro" id="IPR057336">
    <property type="entry name" value="GerAC_N"/>
</dbReference>
<dbReference type="InterPro" id="IPR038501">
    <property type="entry name" value="Spore_GerAC_C_sf"/>
</dbReference>
<evidence type="ECO:0000256" key="4">
    <source>
        <dbReference type="ARBA" id="ARBA00022729"/>
    </source>
</evidence>
<protein>
    <submittedName>
        <fullName evidence="10">Ger(X)C family spore germination protein</fullName>
    </submittedName>
</protein>
<evidence type="ECO:0000259" key="9">
    <source>
        <dbReference type="Pfam" id="PF25198"/>
    </source>
</evidence>
<keyword evidence="7" id="KW-0449">Lipoprotein</keyword>
<organism evidence="10 11">
    <name type="scientific">Clostridium neuense</name>
    <dbReference type="NCBI Taxonomy" id="1728934"/>
    <lineage>
        <taxon>Bacteria</taxon>
        <taxon>Bacillati</taxon>
        <taxon>Bacillota</taxon>
        <taxon>Clostridia</taxon>
        <taxon>Eubacteriales</taxon>
        <taxon>Clostridiaceae</taxon>
        <taxon>Clostridium</taxon>
    </lineage>
</organism>
<feature type="domain" description="Spore germination protein N-terminal" evidence="9">
    <location>
        <begin position="24"/>
        <end position="199"/>
    </location>
</feature>
<dbReference type="InterPro" id="IPR008844">
    <property type="entry name" value="Spore_GerAC-like"/>
</dbReference>
<dbReference type="Proteomes" id="UP001623592">
    <property type="component" value="Unassembled WGS sequence"/>
</dbReference>
<evidence type="ECO:0000256" key="6">
    <source>
        <dbReference type="ARBA" id="ARBA00023139"/>
    </source>
</evidence>
<evidence type="ECO:0000259" key="8">
    <source>
        <dbReference type="Pfam" id="PF05504"/>
    </source>
</evidence>
<keyword evidence="4" id="KW-0732">Signal</keyword>
<dbReference type="NCBIfam" id="TIGR02887">
    <property type="entry name" value="spore_ger_x_C"/>
    <property type="match status" value="1"/>
</dbReference>
<feature type="domain" description="Spore germination GerAC-like C-terminal" evidence="8">
    <location>
        <begin position="214"/>
        <end position="379"/>
    </location>
</feature>
<sequence>MKRFISIFILITFIFTLSGCRKSKQELNELGVVLNSGFDLSSDGKYIFTAQILNTQGDTAATSKNNTNETSSDVVVFSALGDTPYSAANNLGESYGKPLFFGHSRYIVLGENLASSGLSLFIDSLLRIRTTRPDTLLLVTKGMAADIVKASTSNERIPSNEIENIHKFQNVKGYSPMVSGLEFANSLSNKTSAPILGTIALKNKYGTDNTFDVSGTAVFKGDKLIGFMNDTETRGVQWVRGRVQGGIILGYFSPNKLISFFQLQSKSKITPILKGNSISIQIDIKSEGNVVEMSAPLNPMKNHKIMYELNASLSNAIKNEILAALNTAQKKYKLDIFNFGNTIEQKYPDFWNKNKKNWSSIFPNIKIDVNVTSNVNRPGVISKPVK</sequence>
<dbReference type="PANTHER" id="PTHR35789:SF1">
    <property type="entry name" value="SPORE GERMINATION PROTEIN B3"/>
    <property type="match status" value="1"/>
</dbReference>
<accession>A0ABW8TKA4</accession>
<dbReference type="Pfam" id="PF25198">
    <property type="entry name" value="Spore_GerAC_N"/>
    <property type="match status" value="1"/>
</dbReference>
<keyword evidence="11" id="KW-1185">Reference proteome</keyword>
<proteinExistence type="inferred from homology"/>
<evidence type="ECO:0000256" key="7">
    <source>
        <dbReference type="ARBA" id="ARBA00023288"/>
    </source>
</evidence>
<evidence type="ECO:0000313" key="11">
    <source>
        <dbReference type="Proteomes" id="UP001623592"/>
    </source>
</evidence>
<keyword evidence="3" id="KW-0309">Germination</keyword>
<dbReference type="PROSITE" id="PS51257">
    <property type="entry name" value="PROKAR_LIPOPROTEIN"/>
    <property type="match status" value="1"/>
</dbReference>
<dbReference type="RefSeq" id="WP_406789343.1">
    <property type="nucleotide sequence ID" value="NZ_JBJIAA010000019.1"/>
</dbReference>
<evidence type="ECO:0000256" key="5">
    <source>
        <dbReference type="ARBA" id="ARBA00023136"/>
    </source>
</evidence>
<name>A0ABW8TKA4_9CLOT</name>
<dbReference type="Pfam" id="PF05504">
    <property type="entry name" value="Spore_GerAC"/>
    <property type="match status" value="1"/>
</dbReference>
<dbReference type="InterPro" id="IPR046953">
    <property type="entry name" value="Spore_GerAC-like_C"/>
</dbReference>
<evidence type="ECO:0000256" key="2">
    <source>
        <dbReference type="ARBA" id="ARBA00007886"/>
    </source>
</evidence>
<keyword evidence="6" id="KW-0564">Palmitate</keyword>
<evidence type="ECO:0000256" key="1">
    <source>
        <dbReference type="ARBA" id="ARBA00004635"/>
    </source>
</evidence>
<evidence type="ECO:0000313" key="10">
    <source>
        <dbReference type="EMBL" id="MFL0252686.1"/>
    </source>
</evidence>
<evidence type="ECO:0000256" key="3">
    <source>
        <dbReference type="ARBA" id="ARBA00022544"/>
    </source>
</evidence>
<reference evidence="10 11" key="1">
    <citation type="submission" date="2024-11" db="EMBL/GenBank/DDBJ databases">
        <authorList>
            <person name="Heng Y.C."/>
            <person name="Lim A.C.H."/>
            <person name="Lee J.K.Y."/>
            <person name="Kittelmann S."/>
        </authorList>
    </citation>
    <scope>NUCLEOTIDE SEQUENCE [LARGE SCALE GENOMIC DNA]</scope>
    <source>
        <strain evidence="10 11">WILCCON 0114</strain>
    </source>
</reference>
<keyword evidence="5" id="KW-0472">Membrane</keyword>
<comment type="similarity">
    <text evidence="2">Belongs to the GerABKC lipoprotein family.</text>
</comment>
<dbReference type="PANTHER" id="PTHR35789">
    <property type="entry name" value="SPORE GERMINATION PROTEIN B3"/>
    <property type="match status" value="1"/>
</dbReference>
<gene>
    <name evidence="10" type="ORF">ACJDT4_19920</name>
</gene>